<dbReference type="GO" id="GO:0005829">
    <property type="term" value="C:cytosol"/>
    <property type="evidence" value="ECO:0007669"/>
    <property type="project" value="TreeGrafter"/>
</dbReference>
<dbReference type="InterPro" id="IPR000086">
    <property type="entry name" value="NUDIX_hydrolase_dom"/>
</dbReference>
<dbReference type="GO" id="GO:0046872">
    <property type="term" value="F:metal ion binding"/>
    <property type="evidence" value="ECO:0007669"/>
    <property type="project" value="UniProtKB-KW"/>
</dbReference>
<dbReference type="EMBL" id="WNKV01000008">
    <property type="protein sequence ID" value="MTW16902.1"/>
    <property type="molecule type" value="Genomic_DNA"/>
</dbReference>
<dbReference type="InterPro" id="IPR015376">
    <property type="entry name" value="Znr_NADH_PPase"/>
</dbReference>
<accession>A0A9X4XKM8</accession>
<protein>
    <recommendedName>
        <fullName evidence="4">NAD(+) diphosphatase</fullName>
        <ecNumber evidence="4">3.6.1.22</ecNumber>
    </recommendedName>
</protein>
<dbReference type="PRINTS" id="PR00502">
    <property type="entry name" value="NUDIXFAMILY"/>
</dbReference>
<dbReference type="InterPro" id="IPR015797">
    <property type="entry name" value="NUDIX_hydrolase-like_dom_sf"/>
</dbReference>
<keyword evidence="6 10" id="KW-0378">Hydrolase</keyword>
<dbReference type="AlphaFoldDB" id="A0A9X4XKM8"/>
<proteinExistence type="inferred from homology"/>
<dbReference type="CDD" id="cd03429">
    <property type="entry name" value="NUDIX_NADH_pyrophosphatase_Nudt13"/>
    <property type="match status" value="1"/>
</dbReference>
<dbReference type="GO" id="GO:0035529">
    <property type="term" value="F:NADH pyrophosphatase activity"/>
    <property type="evidence" value="ECO:0007669"/>
    <property type="project" value="TreeGrafter"/>
</dbReference>
<evidence type="ECO:0000256" key="2">
    <source>
        <dbReference type="ARBA" id="ARBA00001947"/>
    </source>
</evidence>
<evidence type="ECO:0000256" key="1">
    <source>
        <dbReference type="ARBA" id="ARBA00001946"/>
    </source>
</evidence>
<reference evidence="13 14" key="1">
    <citation type="submission" date="2019-11" db="EMBL/GenBank/DDBJ databases">
        <title>Whole-genome sequence of Rhodoplanes serenus DSM 18633, type strain.</title>
        <authorList>
            <person name="Kyndt J.A."/>
            <person name="Meyer T.E."/>
        </authorList>
    </citation>
    <scope>NUCLEOTIDE SEQUENCE [LARGE SCALE GENOMIC DNA]</scope>
    <source>
        <strain evidence="13 14">DSM 18633</strain>
    </source>
</reference>
<evidence type="ECO:0000313" key="13">
    <source>
        <dbReference type="EMBL" id="MTW16902.1"/>
    </source>
</evidence>
<keyword evidence="7" id="KW-0460">Magnesium</keyword>
<feature type="domain" description="Nudix hydrolase" evidence="12">
    <location>
        <begin position="200"/>
        <end position="325"/>
    </location>
</feature>
<comment type="catalytic activity">
    <reaction evidence="9">
        <text>a 5'-end NAD(+)-phospho-ribonucleoside in mRNA + H2O = a 5'-end phospho-adenosine-phospho-ribonucleoside in mRNA + beta-nicotinamide D-ribonucleotide + 2 H(+)</text>
        <dbReference type="Rhea" id="RHEA:60876"/>
        <dbReference type="Rhea" id="RHEA-COMP:15698"/>
        <dbReference type="Rhea" id="RHEA-COMP:15719"/>
        <dbReference type="ChEBI" id="CHEBI:14649"/>
        <dbReference type="ChEBI" id="CHEBI:15377"/>
        <dbReference type="ChEBI" id="CHEBI:15378"/>
        <dbReference type="ChEBI" id="CHEBI:144029"/>
        <dbReference type="ChEBI" id="CHEBI:144051"/>
    </reaction>
    <physiologicalReaction direction="left-to-right" evidence="9">
        <dbReference type="Rhea" id="RHEA:60877"/>
    </physiologicalReaction>
</comment>
<dbReference type="InterPro" id="IPR020084">
    <property type="entry name" value="NUDIX_hydrolase_CS"/>
</dbReference>
<dbReference type="GO" id="GO:0006742">
    <property type="term" value="P:NADP+ catabolic process"/>
    <property type="evidence" value="ECO:0007669"/>
    <property type="project" value="TreeGrafter"/>
</dbReference>
<evidence type="ECO:0000256" key="6">
    <source>
        <dbReference type="ARBA" id="ARBA00022801"/>
    </source>
</evidence>
<evidence type="ECO:0000256" key="4">
    <source>
        <dbReference type="ARBA" id="ARBA00012381"/>
    </source>
</evidence>
<dbReference type="InterPro" id="IPR049734">
    <property type="entry name" value="NudC-like_C"/>
</dbReference>
<comment type="similarity">
    <text evidence="3">Belongs to the Nudix hydrolase family. NudC subfamily.</text>
</comment>
<keyword evidence="8" id="KW-0520">NAD</keyword>
<feature type="compositionally biased region" description="Basic and acidic residues" evidence="11">
    <location>
        <begin position="10"/>
        <end position="29"/>
    </location>
</feature>
<keyword evidence="5" id="KW-0479">Metal-binding</keyword>
<dbReference type="PROSITE" id="PS51462">
    <property type="entry name" value="NUDIX"/>
    <property type="match status" value="1"/>
</dbReference>
<evidence type="ECO:0000256" key="11">
    <source>
        <dbReference type="SAM" id="MobiDB-lite"/>
    </source>
</evidence>
<evidence type="ECO:0000256" key="8">
    <source>
        <dbReference type="ARBA" id="ARBA00023027"/>
    </source>
</evidence>
<dbReference type="PANTHER" id="PTHR42904">
    <property type="entry name" value="NUDIX HYDROLASE, NUDC SUBFAMILY"/>
    <property type="match status" value="1"/>
</dbReference>
<evidence type="ECO:0000256" key="5">
    <source>
        <dbReference type="ARBA" id="ARBA00022723"/>
    </source>
</evidence>
<dbReference type="InterPro" id="IPR020476">
    <property type="entry name" value="Nudix_hydrolase"/>
</dbReference>
<evidence type="ECO:0000256" key="7">
    <source>
        <dbReference type="ARBA" id="ARBA00022842"/>
    </source>
</evidence>
<evidence type="ECO:0000256" key="3">
    <source>
        <dbReference type="ARBA" id="ARBA00009595"/>
    </source>
</evidence>
<dbReference type="InterPro" id="IPR050241">
    <property type="entry name" value="NAD-cap_RNA_hydrolase_NudC"/>
</dbReference>
<dbReference type="PANTHER" id="PTHR42904:SF6">
    <property type="entry name" value="NAD-CAPPED RNA HYDROLASE NUDT12"/>
    <property type="match status" value="1"/>
</dbReference>
<comment type="cofactor">
    <cofactor evidence="2">
        <name>Zn(2+)</name>
        <dbReference type="ChEBI" id="CHEBI:29105"/>
    </cofactor>
</comment>
<evidence type="ECO:0000259" key="12">
    <source>
        <dbReference type="PROSITE" id="PS51462"/>
    </source>
</evidence>
<evidence type="ECO:0000313" key="14">
    <source>
        <dbReference type="Proteomes" id="UP000438991"/>
    </source>
</evidence>
<evidence type="ECO:0000256" key="9">
    <source>
        <dbReference type="ARBA" id="ARBA00023679"/>
    </source>
</evidence>
<name>A0A9X4XKM8_9BRAD</name>
<feature type="region of interest" description="Disordered" evidence="11">
    <location>
        <begin position="1"/>
        <end position="29"/>
    </location>
</feature>
<dbReference type="Gene3D" id="3.90.79.20">
    <property type="match status" value="1"/>
</dbReference>
<dbReference type="Gene3D" id="3.90.79.10">
    <property type="entry name" value="Nucleoside Triphosphate Pyrophosphohydrolase"/>
    <property type="match status" value="1"/>
</dbReference>
<dbReference type="SUPFAM" id="SSF55811">
    <property type="entry name" value="Nudix"/>
    <property type="match status" value="1"/>
</dbReference>
<dbReference type="Pfam" id="PF09297">
    <property type="entry name" value="Zn_ribbon_NUD"/>
    <property type="match status" value="1"/>
</dbReference>
<dbReference type="RefSeq" id="WP_155479743.1">
    <property type="nucleotide sequence ID" value="NZ_WNKV01000008.1"/>
</dbReference>
<gene>
    <name evidence="13" type="primary">nudC</name>
    <name evidence="13" type="ORF">GJ689_11870</name>
</gene>
<sequence length="341" mass="36486">MLNRAAPNHVDPDHVDPDHAAPDCAAPDRAEPRAGRLWLGYTGGLLNRDPAVRHDPARAAALASDPAARAYVVAGELVVLRRGADLADPLFTLAEAERLAPPHERVWLGLDGTAGRFGVGIDPAAAEALAARPDLMVTDLRSIAVQGLVAGEHLPALAAVKALLLWHARHRFCSACGSLSALADAGWRRRCPACGADHFPRTDPVVIMLAVDGDRCLLGRQARFAPGMWSCLAGFVEPGESIEEAVRRETLEEAGIRCGRVSYAASQPWPFPMSLMIGCYAEALSTDLTIDRTELEDLRWFGRDEAAAMLARRHPDGLTTPPPIAIGHALIRGWVEGIATG</sequence>
<dbReference type="Proteomes" id="UP000438991">
    <property type="component" value="Unassembled WGS sequence"/>
</dbReference>
<dbReference type="Pfam" id="PF00293">
    <property type="entry name" value="NUDIX"/>
    <property type="match status" value="1"/>
</dbReference>
<organism evidence="13 14">
    <name type="scientific">Rhodoplanes serenus</name>
    <dbReference type="NCBI Taxonomy" id="200615"/>
    <lineage>
        <taxon>Bacteria</taxon>
        <taxon>Pseudomonadati</taxon>
        <taxon>Pseudomonadota</taxon>
        <taxon>Alphaproteobacteria</taxon>
        <taxon>Hyphomicrobiales</taxon>
        <taxon>Nitrobacteraceae</taxon>
        <taxon>Rhodoplanes</taxon>
    </lineage>
</organism>
<dbReference type="GO" id="GO:0019677">
    <property type="term" value="P:NAD+ catabolic process"/>
    <property type="evidence" value="ECO:0007669"/>
    <property type="project" value="TreeGrafter"/>
</dbReference>
<comment type="cofactor">
    <cofactor evidence="1">
        <name>Mg(2+)</name>
        <dbReference type="ChEBI" id="CHEBI:18420"/>
    </cofactor>
</comment>
<dbReference type="NCBIfam" id="NF001299">
    <property type="entry name" value="PRK00241.1"/>
    <property type="match status" value="1"/>
</dbReference>
<evidence type="ECO:0000256" key="10">
    <source>
        <dbReference type="RuleBase" id="RU003476"/>
    </source>
</evidence>
<comment type="caution">
    <text evidence="13">The sequence shown here is derived from an EMBL/GenBank/DDBJ whole genome shotgun (WGS) entry which is preliminary data.</text>
</comment>
<dbReference type="PROSITE" id="PS00893">
    <property type="entry name" value="NUDIX_BOX"/>
    <property type="match status" value="1"/>
</dbReference>
<dbReference type="EC" id="3.6.1.22" evidence="4"/>